<gene>
    <name evidence="2" type="ORF">OESDEN_15145</name>
</gene>
<organism evidence="2 3">
    <name type="scientific">Oesophagostomum dentatum</name>
    <name type="common">Nodular worm</name>
    <dbReference type="NCBI Taxonomy" id="61180"/>
    <lineage>
        <taxon>Eukaryota</taxon>
        <taxon>Metazoa</taxon>
        <taxon>Ecdysozoa</taxon>
        <taxon>Nematoda</taxon>
        <taxon>Chromadorea</taxon>
        <taxon>Rhabditida</taxon>
        <taxon>Rhabditina</taxon>
        <taxon>Rhabditomorpha</taxon>
        <taxon>Strongyloidea</taxon>
        <taxon>Strongylidae</taxon>
        <taxon>Oesophagostomum</taxon>
    </lineage>
</organism>
<feature type="domain" description="Receptor L-domain" evidence="1">
    <location>
        <begin position="36"/>
        <end position="123"/>
    </location>
</feature>
<dbReference type="InterPro" id="IPR036941">
    <property type="entry name" value="Rcpt_L-dom_sf"/>
</dbReference>
<dbReference type="AlphaFoldDB" id="A0A0B1SJS0"/>
<accession>A0A0B1SJS0</accession>
<protein>
    <recommendedName>
        <fullName evidence="1">Receptor L-domain domain-containing protein</fullName>
    </recommendedName>
</protein>
<dbReference type="OrthoDB" id="5876269at2759"/>
<dbReference type="Gene3D" id="3.80.20.20">
    <property type="entry name" value="Receptor L-domain"/>
    <property type="match status" value="1"/>
</dbReference>
<dbReference type="Proteomes" id="UP000053660">
    <property type="component" value="Unassembled WGS sequence"/>
</dbReference>
<reference evidence="2 3" key="1">
    <citation type="submission" date="2014-03" db="EMBL/GenBank/DDBJ databases">
        <title>Draft genome of the hookworm Oesophagostomum dentatum.</title>
        <authorList>
            <person name="Mitreva M."/>
        </authorList>
    </citation>
    <scope>NUCLEOTIDE SEQUENCE [LARGE SCALE GENOMIC DNA]</scope>
    <source>
        <strain evidence="2 3">OD-Hann</strain>
    </source>
</reference>
<proteinExistence type="predicted"/>
<dbReference type="SUPFAM" id="SSF52058">
    <property type="entry name" value="L domain-like"/>
    <property type="match status" value="1"/>
</dbReference>
<evidence type="ECO:0000259" key="1">
    <source>
        <dbReference type="Pfam" id="PF01030"/>
    </source>
</evidence>
<evidence type="ECO:0000313" key="2">
    <source>
        <dbReference type="EMBL" id="KHJ85134.1"/>
    </source>
</evidence>
<dbReference type="Pfam" id="PF01030">
    <property type="entry name" value="Recep_L_domain"/>
    <property type="match status" value="1"/>
</dbReference>
<sequence>MEISLRYDAQTANIKDRCELEVALTDKNINNVEDYCDAVFGSLYLFGPNVPQPEILTKKFGQAKFVIGEIAIVSTNYTNLSFLQSVSRIELFYNRFAPNSLERYVRIEDNANLTRLSWPNLKVCILFEGPTKDAGNDQLAAICIYVKSSH</sequence>
<keyword evidence="3" id="KW-1185">Reference proteome</keyword>
<name>A0A0B1SJS0_OESDE</name>
<dbReference type="EMBL" id="KN565200">
    <property type="protein sequence ID" value="KHJ85134.1"/>
    <property type="molecule type" value="Genomic_DNA"/>
</dbReference>
<dbReference type="InterPro" id="IPR000494">
    <property type="entry name" value="Rcpt_L-dom"/>
</dbReference>
<evidence type="ECO:0000313" key="3">
    <source>
        <dbReference type="Proteomes" id="UP000053660"/>
    </source>
</evidence>